<comment type="caution">
    <text evidence="4">The sequence shown here is derived from an EMBL/GenBank/DDBJ whole genome shotgun (WGS) entry which is preliminary data.</text>
</comment>
<dbReference type="Pfam" id="PF07261">
    <property type="entry name" value="DnaB_2"/>
    <property type="match status" value="1"/>
</dbReference>
<dbReference type="PATRIC" id="fig|1379.3.peg.1171"/>
<dbReference type="Pfam" id="PF21984">
    <property type="entry name" value="DnaD_N"/>
    <property type="match status" value="1"/>
</dbReference>
<name>A0A133ZVA8_9BACL</name>
<evidence type="ECO:0000259" key="3">
    <source>
        <dbReference type="Pfam" id="PF21984"/>
    </source>
</evidence>
<proteinExistence type="inferred from homology"/>
<comment type="similarity">
    <text evidence="1">Belongs to the DnaB/DnaD family.</text>
</comment>
<dbReference type="InterPro" id="IPR036388">
    <property type="entry name" value="WH-like_DNA-bd_sf"/>
</dbReference>
<feature type="domain" description="DnaB/C C-terminal" evidence="2">
    <location>
        <begin position="102"/>
        <end position="159"/>
    </location>
</feature>
<dbReference type="InterPro" id="IPR006343">
    <property type="entry name" value="DnaB/C_C"/>
</dbReference>
<accession>A0A133ZVA8</accession>
<dbReference type="RefSeq" id="WP_060914320.1">
    <property type="nucleotide sequence ID" value="NZ_JAGZGJ010000004.1"/>
</dbReference>
<dbReference type="STRING" id="1379.HMPREF3186_01191"/>
<evidence type="ECO:0000313" key="4">
    <source>
        <dbReference type="EMBL" id="KXB59373.1"/>
    </source>
</evidence>
<feature type="domain" description="DnaD N-terminal" evidence="3">
    <location>
        <begin position="15"/>
        <end position="101"/>
    </location>
</feature>
<reference evidence="5" key="1">
    <citation type="submission" date="2016-01" db="EMBL/GenBank/DDBJ databases">
        <authorList>
            <person name="Mitreva M."/>
            <person name="Pepin K.H."/>
            <person name="Mihindukulasuriya K.A."/>
            <person name="Fulton R."/>
            <person name="Fronick C."/>
            <person name="O'Laughlin M."/>
            <person name="Miner T."/>
            <person name="Herter B."/>
            <person name="Rosa B.A."/>
            <person name="Cordes M."/>
            <person name="Tomlinson C."/>
            <person name="Wollam A."/>
            <person name="Palsikar V.B."/>
            <person name="Mardis E.R."/>
            <person name="Wilson R.K."/>
        </authorList>
    </citation>
    <scope>NUCLEOTIDE SEQUENCE [LARGE SCALE GENOMIC DNA]</scope>
    <source>
        <strain evidence="5">DNF01167</strain>
    </source>
</reference>
<evidence type="ECO:0000256" key="1">
    <source>
        <dbReference type="ARBA" id="ARBA00093462"/>
    </source>
</evidence>
<dbReference type="InterPro" id="IPR053843">
    <property type="entry name" value="DnaD_N"/>
</dbReference>
<evidence type="ECO:0000313" key="5">
    <source>
        <dbReference type="Proteomes" id="UP000070355"/>
    </source>
</evidence>
<protein>
    <submittedName>
        <fullName evidence="4">DnaD domain protein</fullName>
    </submittedName>
</protein>
<dbReference type="AlphaFoldDB" id="A0A133ZVA8"/>
<evidence type="ECO:0000259" key="2">
    <source>
        <dbReference type="Pfam" id="PF07261"/>
    </source>
</evidence>
<sequence length="173" mass="19990">MININIKGLLVDADFLMNYKSYNLSGEEAMFLLQISYLTNQGDLPFSIDLFTDQSNKSENEIFSMLDNLVNKGYIVISTESKLNFIIFNKKEDYYTLRELLKLTERVTGRILTSKEIDIVTSWFEKNYTKQQIDEALTLSKNISYVNGILNNKVNKDIQSESGSSLGYDWFNK</sequence>
<dbReference type="Gene3D" id="1.10.10.10">
    <property type="entry name" value="Winged helix-like DNA-binding domain superfamily/Winged helix DNA-binding domain"/>
    <property type="match status" value="1"/>
</dbReference>
<dbReference type="Proteomes" id="UP000070355">
    <property type="component" value="Unassembled WGS sequence"/>
</dbReference>
<dbReference type="OrthoDB" id="2988208at2"/>
<dbReference type="EMBL" id="LSDC01000076">
    <property type="protein sequence ID" value="KXB59373.1"/>
    <property type="molecule type" value="Genomic_DNA"/>
</dbReference>
<gene>
    <name evidence="4" type="ORF">HMPREF3186_01191</name>
</gene>
<organism evidence="4 5">
    <name type="scientific">Gemella haemolysans</name>
    <dbReference type="NCBI Taxonomy" id="1379"/>
    <lineage>
        <taxon>Bacteria</taxon>
        <taxon>Bacillati</taxon>
        <taxon>Bacillota</taxon>
        <taxon>Bacilli</taxon>
        <taxon>Bacillales</taxon>
        <taxon>Gemellaceae</taxon>
        <taxon>Gemella</taxon>
    </lineage>
</organism>